<accession>Q8XKE2</accession>
<dbReference type="KEGG" id="cpe:CPE1458"/>
<proteinExistence type="predicted"/>
<dbReference type="HOGENOM" id="CLU_2952245_0_0_9"/>
<dbReference type="STRING" id="195102.gene:10490722"/>
<evidence type="ECO:0000313" key="2">
    <source>
        <dbReference type="Proteomes" id="UP000000818"/>
    </source>
</evidence>
<evidence type="ECO:0000313" key="1">
    <source>
        <dbReference type="EMBL" id="BAB81164.1"/>
    </source>
</evidence>
<dbReference type="EMBL" id="BA000016">
    <property type="protein sequence ID" value="BAB81164.1"/>
    <property type="molecule type" value="Genomic_DNA"/>
</dbReference>
<protein>
    <submittedName>
        <fullName evidence="1">Uncharacterized protein</fullName>
    </submittedName>
</protein>
<name>Q8XKE2_CLOPE</name>
<organism evidence="1 2">
    <name type="scientific">Clostridium perfringens (strain 13 / Type A)</name>
    <dbReference type="NCBI Taxonomy" id="195102"/>
    <lineage>
        <taxon>Bacteria</taxon>
        <taxon>Bacillati</taxon>
        <taxon>Bacillota</taxon>
        <taxon>Clostridia</taxon>
        <taxon>Eubacteriales</taxon>
        <taxon>Clostridiaceae</taxon>
        <taxon>Clostridium</taxon>
    </lineage>
</organism>
<reference evidence="1 2" key="1">
    <citation type="journal article" date="2002" name="Proc. Natl. Acad. Sci. U.S.A.">
        <title>Complete genome sequence of Clostridium perfringens, an anaerobic flesh-eater.</title>
        <authorList>
            <person name="Shimizu T."/>
            <person name="Ohtani K."/>
            <person name="Hirakawa H."/>
            <person name="Ohshima K."/>
            <person name="Yamashita A."/>
            <person name="Shiba T."/>
            <person name="Ogasawara N."/>
            <person name="Hattori M."/>
            <person name="Kuhara S."/>
            <person name="Hayashi H."/>
        </authorList>
    </citation>
    <scope>NUCLEOTIDE SEQUENCE [LARGE SCALE GENOMIC DNA]</scope>
    <source>
        <strain evidence="2">13 / Type A</strain>
    </source>
</reference>
<dbReference type="Proteomes" id="UP000000818">
    <property type="component" value="Chromosome"/>
</dbReference>
<dbReference type="AlphaFoldDB" id="Q8XKE2"/>
<sequence length="59" mass="7192">MYKYIASKLYIYDYILKIRGYIKKINNKTYKGFEEKSSNSQNMFVSFINFLYNPFLLIL</sequence>
<gene>
    <name evidence="1" type="ordered locus">CPE1458</name>
</gene>